<name>A0A518KE39_9BACT</name>
<keyword evidence="2" id="KW-1133">Transmembrane helix</keyword>
<dbReference type="KEGG" id="bmei:Spa11_42860"/>
<dbReference type="AlphaFoldDB" id="A0A518KE39"/>
<feature type="transmembrane region" description="Helical" evidence="2">
    <location>
        <begin position="120"/>
        <end position="141"/>
    </location>
</feature>
<evidence type="ECO:0000313" key="3">
    <source>
        <dbReference type="EMBL" id="QDV76062.1"/>
    </source>
</evidence>
<feature type="transmembrane region" description="Helical" evidence="2">
    <location>
        <begin position="95"/>
        <end position="114"/>
    </location>
</feature>
<evidence type="ECO:0000313" key="4">
    <source>
        <dbReference type="Proteomes" id="UP000316426"/>
    </source>
</evidence>
<accession>A0A518KE39</accession>
<organism evidence="3 4">
    <name type="scientific">Botrimarina mediterranea</name>
    <dbReference type="NCBI Taxonomy" id="2528022"/>
    <lineage>
        <taxon>Bacteria</taxon>
        <taxon>Pseudomonadati</taxon>
        <taxon>Planctomycetota</taxon>
        <taxon>Planctomycetia</taxon>
        <taxon>Pirellulales</taxon>
        <taxon>Lacipirellulaceae</taxon>
        <taxon>Botrimarina</taxon>
    </lineage>
</organism>
<dbReference type="RefSeq" id="WP_145116434.1">
    <property type="nucleotide sequence ID" value="NZ_CP036349.1"/>
</dbReference>
<protein>
    <recommendedName>
        <fullName evidence="5">DUF1269 domain-containing protein</fullName>
    </recommendedName>
</protein>
<evidence type="ECO:0000256" key="2">
    <source>
        <dbReference type="SAM" id="Phobius"/>
    </source>
</evidence>
<evidence type="ECO:0000256" key="1">
    <source>
        <dbReference type="SAM" id="MobiDB-lite"/>
    </source>
</evidence>
<gene>
    <name evidence="3" type="ORF">Spa11_42860</name>
</gene>
<reference evidence="3 4" key="1">
    <citation type="submission" date="2019-02" db="EMBL/GenBank/DDBJ databases">
        <title>Deep-cultivation of Planctomycetes and their phenomic and genomic characterization uncovers novel biology.</title>
        <authorList>
            <person name="Wiegand S."/>
            <person name="Jogler M."/>
            <person name="Boedeker C."/>
            <person name="Pinto D."/>
            <person name="Vollmers J."/>
            <person name="Rivas-Marin E."/>
            <person name="Kohn T."/>
            <person name="Peeters S.H."/>
            <person name="Heuer A."/>
            <person name="Rast P."/>
            <person name="Oberbeckmann S."/>
            <person name="Bunk B."/>
            <person name="Jeske O."/>
            <person name="Meyerdierks A."/>
            <person name="Storesund J.E."/>
            <person name="Kallscheuer N."/>
            <person name="Luecker S."/>
            <person name="Lage O.M."/>
            <person name="Pohl T."/>
            <person name="Merkel B.J."/>
            <person name="Hornburger P."/>
            <person name="Mueller R.-W."/>
            <person name="Bruemmer F."/>
            <person name="Labrenz M."/>
            <person name="Spormann A.M."/>
            <person name="Op den Camp H."/>
            <person name="Overmann J."/>
            <person name="Amann R."/>
            <person name="Jetten M.S.M."/>
            <person name="Mascher T."/>
            <person name="Medema M.H."/>
            <person name="Devos D.P."/>
            <person name="Kaster A.-K."/>
            <person name="Ovreas L."/>
            <person name="Rohde M."/>
            <person name="Galperin M.Y."/>
            <person name="Jogler C."/>
        </authorList>
    </citation>
    <scope>NUCLEOTIDE SEQUENCE [LARGE SCALE GENOMIC DNA]</scope>
    <source>
        <strain evidence="3 4">Spa11</strain>
    </source>
</reference>
<proteinExistence type="predicted"/>
<dbReference type="EMBL" id="CP036349">
    <property type="protein sequence ID" value="QDV76062.1"/>
    <property type="molecule type" value="Genomic_DNA"/>
</dbReference>
<keyword evidence="2" id="KW-0472">Membrane</keyword>
<sequence length="198" mass="20643">MSATPLDPHAPFSYLSPEPPLAGASSRAPANPALPQGRVGFYQSPDQARDAVKMLVNSGFDSKHVYVLYRDKDETFDTLGTWVPVEPPSQDSGRVFMATHGAGFGIVGGAFLATIVAWPIAVVAAGVGGLAGGAIGAMLGTGTFSSDETRRLVEHYHDRIAQGAVVVVVKPTEGEDPAKMERAAKLLATAADDEPLEG</sequence>
<evidence type="ECO:0008006" key="5">
    <source>
        <dbReference type="Google" id="ProtNLM"/>
    </source>
</evidence>
<feature type="region of interest" description="Disordered" evidence="1">
    <location>
        <begin position="1"/>
        <end position="29"/>
    </location>
</feature>
<dbReference type="Proteomes" id="UP000316426">
    <property type="component" value="Chromosome"/>
</dbReference>
<keyword evidence="2" id="KW-0812">Transmembrane</keyword>
<keyword evidence="4" id="KW-1185">Reference proteome</keyword>